<gene>
    <name evidence="2" type="ORF">D7D52_34330</name>
</gene>
<organism evidence="2 3">
    <name type="scientific">Nocardia yunnanensis</name>
    <dbReference type="NCBI Taxonomy" id="2382165"/>
    <lineage>
        <taxon>Bacteria</taxon>
        <taxon>Bacillati</taxon>
        <taxon>Actinomycetota</taxon>
        <taxon>Actinomycetes</taxon>
        <taxon>Mycobacteriales</taxon>
        <taxon>Nocardiaceae</taxon>
        <taxon>Nocardia</taxon>
    </lineage>
</organism>
<accession>A0A386ZKF2</accession>
<dbReference type="OrthoDB" id="3825664at2"/>
<name>A0A386ZKF2_9NOCA</name>
<evidence type="ECO:0000313" key="3">
    <source>
        <dbReference type="Proteomes" id="UP000267164"/>
    </source>
</evidence>
<protein>
    <recommendedName>
        <fullName evidence="1">Sigma 54 modulation/S30EA ribosomal protein C-terminal domain-containing protein</fullName>
    </recommendedName>
</protein>
<evidence type="ECO:0000259" key="1">
    <source>
        <dbReference type="Pfam" id="PF16321"/>
    </source>
</evidence>
<dbReference type="Gene3D" id="3.30.505.50">
    <property type="entry name" value="Sigma 54 modulation/S30EA ribosomal protein, C-terminal domain"/>
    <property type="match status" value="2"/>
</dbReference>
<dbReference type="InterPro" id="IPR038416">
    <property type="entry name" value="Ribosom_S30AE_C_sf"/>
</dbReference>
<sequence>MVVAGAVPAWEIERAEQVIEQILDRHRAGGVARVRMTRLRSPFGPILVQIDHDLDGRVRTQVAAPSGAAVTAAATRLDRHLQRLDGFTALRWWSEPGRPPLACPSETRPILRRKDIRPRHCDPRAAVAAMDRMDYDAHLFIDSESGQDAVVYWAGPRGVALARRRGTYPARAHGDAPLHIDPRKIRTLTDTDAAVLLCERGLPFLFFSDPVHRRGRLLYRRYDGDLGLLVPNSAPPAQ</sequence>
<proteinExistence type="predicted"/>
<dbReference type="KEGG" id="nyu:D7D52_34330"/>
<dbReference type="Pfam" id="PF16321">
    <property type="entry name" value="Ribosom_S30AE_C"/>
    <property type="match status" value="1"/>
</dbReference>
<dbReference type="Proteomes" id="UP000267164">
    <property type="component" value="Chromosome"/>
</dbReference>
<reference evidence="2 3" key="1">
    <citation type="submission" date="2018-09" db="EMBL/GenBank/DDBJ databases">
        <title>Nocardia yunnanensis sp. nov., an actinomycete isolated from a soil sample.</title>
        <authorList>
            <person name="Zhang J."/>
        </authorList>
    </citation>
    <scope>NUCLEOTIDE SEQUENCE [LARGE SCALE GENOMIC DNA]</scope>
    <source>
        <strain evidence="2 3">CFHS0054</strain>
    </source>
</reference>
<feature type="domain" description="Sigma 54 modulation/S30EA ribosomal protein C-terminal" evidence="1">
    <location>
        <begin position="107"/>
        <end position="152"/>
    </location>
</feature>
<dbReference type="InterPro" id="IPR032528">
    <property type="entry name" value="Ribosom_S30AE_C"/>
</dbReference>
<evidence type="ECO:0000313" key="2">
    <source>
        <dbReference type="EMBL" id="AYF78061.1"/>
    </source>
</evidence>
<dbReference type="EMBL" id="CP032568">
    <property type="protein sequence ID" value="AYF78061.1"/>
    <property type="molecule type" value="Genomic_DNA"/>
</dbReference>
<dbReference type="AlphaFoldDB" id="A0A386ZKF2"/>
<keyword evidence="3" id="KW-1185">Reference proteome</keyword>